<proteinExistence type="inferred from homology"/>
<dbReference type="InterPro" id="IPR011419">
    <property type="entry name" value="ATP12_ATP_synth-F1-assembly"/>
</dbReference>
<dbReference type="Proteomes" id="UP000533306">
    <property type="component" value="Unassembled WGS sequence"/>
</dbReference>
<comment type="similarity">
    <text evidence="1">Belongs to the ATP12 family.</text>
</comment>
<dbReference type="PANTHER" id="PTHR21013">
    <property type="entry name" value="ATP SYNTHASE MITOCHONDRIAL F1 COMPLEX ASSEMBLY FACTOR 2/ATP12 PROTEIN, MITOCHONDRIAL PRECURSOR"/>
    <property type="match status" value="1"/>
</dbReference>
<evidence type="ECO:0000256" key="2">
    <source>
        <dbReference type="ARBA" id="ARBA00022946"/>
    </source>
</evidence>
<dbReference type="EMBL" id="JACHEU010000001">
    <property type="protein sequence ID" value="MBB6012844.1"/>
    <property type="molecule type" value="Genomic_DNA"/>
</dbReference>
<evidence type="ECO:0000313" key="6">
    <source>
        <dbReference type="Proteomes" id="UP000533306"/>
    </source>
</evidence>
<dbReference type="Gene3D" id="3.30.2180.10">
    <property type="entry name" value="ATP12-like"/>
    <property type="match status" value="1"/>
</dbReference>
<sequence length="273" mass="30121">MGSPDKGGKPDMRDVLKDVENSIQLSDPDPVKRAQIQMRTPLPKRFYKQAAVVQDGDRFAVHLDGKPVRTPGKNLLALPTEAAAKLVAQEFEEQTEVIDPMKMPVLRLVNTAIDGVATDPQAVLEDILRFASTDMLCYRAEGPESLVERQNTHWDPVLDWVQTGVGARFNLAEGVMHVEQPRESIAVLGVWLARRNDPFRLAGLHVMTSLTGSALLALAVEASEIESEAAWLAAHVDEDWQIAQWGQDAEAVARRAQRHHDFVAAVKLLDSLG</sequence>
<keyword evidence="3" id="KW-0143">Chaperone</keyword>
<dbReference type="InterPro" id="IPR023335">
    <property type="entry name" value="ATP12_ortho_dom_sf"/>
</dbReference>
<dbReference type="GO" id="GO:0043461">
    <property type="term" value="P:proton-transporting ATP synthase complex assembly"/>
    <property type="evidence" value="ECO:0007669"/>
    <property type="project" value="InterPro"/>
</dbReference>
<dbReference type="Gene3D" id="1.10.3580.10">
    <property type="entry name" value="ATP12 ATPase"/>
    <property type="match status" value="1"/>
</dbReference>
<dbReference type="SUPFAM" id="SSF160909">
    <property type="entry name" value="ATP12-like"/>
    <property type="match status" value="1"/>
</dbReference>
<comment type="caution">
    <text evidence="5">The sequence shown here is derived from an EMBL/GenBank/DDBJ whole genome shotgun (WGS) entry which is preliminary data.</text>
</comment>
<feature type="compositionally biased region" description="Basic and acidic residues" evidence="4">
    <location>
        <begin position="1"/>
        <end position="20"/>
    </location>
</feature>
<dbReference type="Pfam" id="PF07542">
    <property type="entry name" value="ATP12"/>
    <property type="match status" value="1"/>
</dbReference>
<keyword evidence="2" id="KW-0809">Transit peptide</keyword>
<accession>A0A7W9VUJ4</accession>
<evidence type="ECO:0000313" key="5">
    <source>
        <dbReference type="EMBL" id="MBB6012844.1"/>
    </source>
</evidence>
<dbReference type="InterPro" id="IPR042272">
    <property type="entry name" value="ATP12_ATP_synth-F1-assembly_N"/>
</dbReference>
<evidence type="ECO:0000256" key="4">
    <source>
        <dbReference type="SAM" id="MobiDB-lite"/>
    </source>
</evidence>
<evidence type="ECO:0000256" key="1">
    <source>
        <dbReference type="ARBA" id="ARBA00008231"/>
    </source>
</evidence>
<feature type="region of interest" description="Disordered" evidence="4">
    <location>
        <begin position="1"/>
        <end position="27"/>
    </location>
</feature>
<protein>
    <submittedName>
        <fullName evidence="5">Chaperone required for assembly of F1-ATPase</fullName>
    </submittedName>
</protein>
<dbReference type="PANTHER" id="PTHR21013:SF10">
    <property type="entry name" value="ATP SYNTHASE MITOCHONDRIAL F1 COMPLEX ASSEMBLY FACTOR 2"/>
    <property type="match status" value="1"/>
</dbReference>
<evidence type="ECO:0000256" key="3">
    <source>
        <dbReference type="ARBA" id="ARBA00023186"/>
    </source>
</evidence>
<gene>
    <name evidence="5" type="ORF">HNR59_002189</name>
</gene>
<name>A0A7W9VUJ4_9HYPH</name>
<dbReference type="AlphaFoldDB" id="A0A7W9VUJ4"/>
<organism evidence="5 6">
    <name type="scientific">Aquamicrobium lusatiense</name>
    <dbReference type="NCBI Taxonomy" id="89772"/>
    <lineage>
        <taxon>Bacteria</taxon>
        <taxon>Pseudomonadati</taxon>
        <taxon>Pseudomonadota</taxon>
        <taxon>Alphaproteobacteria</taxon>
        <taxon>Hyphomicrobiales</taxon>
        <taxon>Phyllobacteriaceae</taxon>
        <taxon>Aquamicrobium</taxon>
    </lineage>
</organism>
<keyword evidence="6" id="KW-1185">Reference proteome</keyword>
<reference evidence="5 6" key="1">
    <citation type="submission" date="2020-08" db="EMBL/GenBank/DDBJ databases">
        <title>Genomic Encyclopedia of Type Strains, Phase IV (KMG-IV): sequencing the most valuable type-strain genomes for metagenomic binning, comparative biology and taxonomic classification.</title>
        <authorList>
            <person name="Goeker M."/>
        </authorList>
    </citation>
    <scope>NUCLEOTIDE SEQUENCE [LARGE SCALE GENOMIC DNA]</scope>
    <source>
        <strain evidence="5 6">DSM 11099</strain>
    </source>
</reference>